<evidence type="ECO:0000256" key="2">
    <source>
        <dbReference type="ARBA" id="ARBA00005751"/>
    </source>
</evidence>
<dbReference type="HAMAP" id="MF_01465">
    <property type="entry name" value="SecY"/>
    <property type="match status" value="1"/>
</dbReference>
<gene>
    <name evidence="10 12" type="primary">secY</name>
</gene>
<feature type="transmembrane region" description="Helical" evidence="10">
    <location>
        <begin position="71"/>
        <end position="95"/>
    </location>
</feature>
<keyword evidence="6 10" id="KW-1133">Transmembrane helix</keyword>
<dbReference type="AlphaFoldDB" id="A0A0H4TA01"/>
<feature type="transmembrane region" description="Helical" evidence="10">
    <location>
        <begin position="387"/>
        <end position="407"/>
    </location>
</feature>
<dbReference type="GO" id="GO:0005886">
    <property type="term" value="C:plasma membrane"/>
    <property type="evidence" value="ECO:0007669"/>
    <property type="project" value="UniProtKB-SubCell"/>
</dbReference>
<comment type="subunit">
    <text evidence="10">Component of the Sec protein translocase complex. Heterotrimer consisting of SecY, SecE and SecG subunits. The heterotrimers can form oligomers, although 1 heterotrimer is thought to be able to translocate proteins. Interacts with the ribosome. Interacts with SecDF, and other proteins may be involved. Interacts with SecA.</text>
</comment>
<keyword evidence="4 10" id="KW-0812">Transmembrane</keyword>
<keyword evidence="8 10" id="KW-0472">Membrane</keyword>
<feature type="transmembrane region" description="Helical" evidence="10">
    <location>
        <begin position="308"/>
        <end position="326"/>
    </location>
</feature>
<sequence>MMQVRSLSNPLRIPDLRRRLVFTAAMLAAYRLGAHLPVPGVDVSKLESLFKQQGSLFSLLDLFAGGALSNFAIFALNVFPYITASIIFSLLNIVFPRLKEMATEEGEAGRRRIGMYTRYLTVGLAMVQAVGQLVLIRSQGAVPDTRPMSLATIVLTLTAGTMLLTWMGEVMTEYGVGNGVSLIIFGGIVARLPAQATQLFTLVRAGERAPWEFLFDLIIIFVSIVGVIAVTQAVRKIPVQYAKRVVGRRVYGGQSTHLPMRLIQAGGIPIIFAVSVLQFPGTIAQFSNWEPVKRIGQQVLPGQPLGDLLYFVLIILFTYFYTATQFDPNDVSNNIKKYGGFVPGIRPGRPTSDYLGRVTERLTLVGALSLAVIAIAPAYLARGGGVLTIYLGGTSLLIVVGVALETMKQLEAYVLMRHYEGFMK</sequence>
<evidence type="ECO:0000256" key="8">
    <source>
        <dbReference type="ARBA" id="ARBA00023136"/>
    </source>
</evidence>
<comment type="caution">
    <text evidence="10">Lacks conserved residue(s) required for the propagation of feature annotation.</text>
</comment>
<feature type="transmembrane region" description="Helical" evidence="10">
    <location>
        <begin position="174"/>
        <end position="193"/>
    </location>
</feature>
<dbReference type="GO" id="GO:0043952">
    <property type="term" value="P:protein transport by the Sec complex"/>
    <property type="evidence" value="ECO:0007669"/>
    <property type="project" value="UniProtKB-UniRule"/>
</dbReference>
<evidence type="ECO:0000256" key="5">
    <source>
        <dbReference type="ARBA" id="ARBA00022927"/>
    </source>
</evidence>
<evidence type="ECO:0000256" key="7">
    <source>
        <dbReference type="ARBA" id="ARBA00023010"/>
    </source>
</evidence>
<evidence type="ECO:0000256" key="11">
    <source>
        <dbReference type="RuleBase" id="RU004349"/>
    </source>
</evidence>
<evidence type="ECO:0000256" key="1">
    <source>
        <dbReference type="ARBA" id="ARBA00004141"/>
    </source>
</evidence>
<organism evidence="12">
    <name type="scientific">uncultured bacterium Rifle_16ft_4_minimus_7469</name>
    <dbReference type="NCBI Taxonomy" id="1665162"/>
    <lineage>
        <taxon>Bacteria</taxon>
        <taxon>environmental samples</taxon>
    </lineage>
</organism>
<evidence type="ECO:0000256" key="10">
    <source>
        <dbReference type="HAMAP-Rule" id="MF_01465"/>
    </source>
</evidence>
<dbReference type="GO" id="GO:0006605">
    <property type="term" value="P:protein targeting"/>
    <property type="evidence" value="ECO:0007669"/>
    <property type="project" value="UniProtKB-UniRule"/>
</dbReference>
<keyword evidence="3 10" id="KW-0813">Transport</keyword>
<dbReference type="SUPFAM" id="SSF103491">
    <property type="entry name" value="Preprotein translocase SecY subunit"/>
    <property type="match status" value="1"/>
</dbReference>
<dbReference type="PANTHER" id="PTHR10906">
    <property type="entry name" value="SECY/SEC61-ALPHA FAMILY MEMBER"/>
    <property type="match status" value="1"/>
</dbReference>
<reference evidence="12" key="1">
    <citation type="journal article" date="2015" name="ISME J.">
        <title>Aquifer environment selects for microbial species cohorts in sediment and groundwater.</title>
        <authorList>
            <person name="Hug L.A."/>
            <person name="Thomas B.C."/>
            <person name="Brown C.T."/>
            <person name="Frischkorn K.R."/>
            <person name="Williams K.H."/>
            <person name="Tringe S.G."/>
            <person name="Banfield J.F."/>
        </authorList>
    </citation>
    <scope>NUCLEOTIDE SEQUENCE</scope>
</reference>
<evidence type="ECO:0000256" key="9">
    <source>
        <dbReference type="ARBA" id="ARBA00039733"/>
    </source>
</evidence>
<keyword evidence="5 10" id="KW-0653">Protein transport</keyword>
<evidence type="ECO:0000256" key="4">
    <source>
        <dbReference type="ARBA" id="ARBA00022692"/>
    </source>
</evidence>
<dbReference type="InterPro" id="IPR002208">
    <property type="entry name" value="SecY/SEC61-alpha"/>
</dbReference>
<comment type="similarity">
    <text evidence="2 10 11">Belongs to the SecY/SEC61-alpha family.</text>
</comment>
<dbReference type="FunFam" id="1.10.3370.10:FF:000001">
    <property type="entry name" value="Preprotein translocase subunit SecY"/>
    <property type="match status" value="1"/>
</dbReference>
<keyword evidence="7 10" id="KW-0811">Translocation</keyword>
<dbReference type="Pfam" id="PF00344">
    <property type="entry name" value="SecY"/>
    <property type="match status" value="1"/>
</dbReference>
<protein>
    <recommendedName>
        <fullName evidence="9 10">Protein translocase subunit SecY</fullName>
    </recommendedName>
</protein>
<dbReference type="PRINTS" id="PR00303">
    <property type="entry name" value="SECYTRNLCASE"/>
</dbReference>
<dbReference type="EMBL" id="KT007048">
    <property type="protein sequence ID" value="AKQ04761.1"/>
    <property type="molecule type" value="Genomic_DNA"/>
</dbReference>
<accession>A0A0H4TA01</accession>
<keyword evidence="10" id="KW-1003">Cell membrane</keyword>
<dbReference type="PIRSF" id="PIRSF004557">
    <property type="entry name" value="SecY"/>
    <property type="match status" value="1"/>
</dbReference>
<feature type="transmembrane region" description="Helical" evidence="10">
    <location>
        <begin position="258"/>
        <end position="279"/>
    </location>
</feature>
<dbReference type="PROSITE" id="PS00756">
    <property type="entry name" value="SECY_2"/>
    <property type="match status" value="1"/>
</dbReference>
<feature type="transmembrane region" description="Helical" evidence="10">
    <location>
        <begin position="362"/>
        <end position="381"/>
    </location>
</feature>
<proteinExistence type="inferred from homology"/>
<feature type="transmembrane region" description="Helical" evidence="10">
    <location>
        <begin position="116"/>
        <end position="136"/>
    </location>
</feature>
<dbReference type="InterPro" id="IPR030659">
    <property type="entry name" value="SecY_CS"/>
</dbReference>
<comment type="function">
    <text evidence="10">The central subunit of the protein translocation channel SecYEG. Consists of two halves formed by TMs 1-5 and 6-10. These two domains form a lateral gate at the front which open onto the bilayer between TMs 2 and 7, and are clamped together by SecE at the back. The channel is closed by both a pore ring composed of hydrophobic SecY resides and a short helix (helix 2A) on the extracellular side of the membrane which forms a plug. The plug probably moves laterally to allow the channel to open. The ring and the pore may move independently.</text>
</comment>
<evidence type="ECO:0000256" key="6">
    <source>
        <dbReference type="ARBA" id="ARBA00022989"/>
    </source>
</evidence>
<feature type="transmembrane region" description="Helical" evidence="10">
    <location>
        <begin position="148"/>
        <end position="167"/>
    </location>
</feature>
<dbReference type="InterPro" id="IPR023201">
    <property type="entry name" value="SecY_dom_sf"/>
</dbReference>
<feature type="transmembrane region" description="Helical" evidence="10">
    <location>
        <begin position="213"/>
        <end position="234"/>
    </location>
</feature>
<comment type="subcellular location">
    <subcellularLocation>
        <location evidence="10">Cell membrane</location>
        <topology evidence="10">Multi-pass membrane protein</topology>
    </subcellularLocation>
    <subcellularLocation>
        <location evidence="1">Membrane</location>
        <topology evidence="1">Multi-pass membrane protein</topology>
    </subcellularLocation>
</comment>
<dbReference type="NCBIfam" id="TIGR00967">
    <property type="entry name" value="3a0501s007"/>
    <property type="match status" value="1"/>
</dbReference>
<evidence type="ECO:0000313" key="12">
    <source>
        <dbReference type="EMBL" id="AKQ04761.1"/>
    </source>
</evidence>
<dbReference type="InterPro" id="IPR026593">
    <property type="entry name" value="SecY"/>
</dbReference>
<dbReference type="Gene3D" id="1.10.3370.10">
    <property type="entry name" value="SecY subunit domain"/>
    <property type="match status" value="1"/>
</dbReference>
<name>A0A0H4TA01_9BACT</name>
<evidence type="ECO:0000256" key="3">
    <source>
        <dbReference type="ARBA" id="ARBA00022448"/>
    </source>
</evidence>
<dbReference type="GO" id="GO:0065002">
    <property type="term" value="P:intracellular protein transmembrane transport"/>
    <property type="evidence" value="ECO:0007669"/>
    <property type="project" value="UniProtKB-UniRule"/>
</dbReference>